<evidence type="ECO:0000259" key="2">
    <source>
        <dbReference type="Pfam" id="PF01551"/>
    </source>
</evidence>
<dbReference type="EMBL" id="VFOM01000004">
    <property type="protein sequence ID" value="TQL41997.1"/>
    <property type="molecule type" value="Genomic_DNA"/>
</dbReference>
<feature type="coiled-coil region" evidence="1">
    <location>
        <begin position="84"/>
        <end position="153"/>
    </location>
</feature>
<dbReference type="InterPro" id="IPR011055">
    <property type="entry name" value="Dup_hybrid_motif"/>
</dbReference>
<dbReference type="Pfam" id="PF01551">
    <property type="entry name" value="Peptidase_M23"/>
    <property type="match status" value="1"/>
</dbReference>
<dbReference type="CDD" id="cd12797">
    <property type="entry name" value="M23_peptidase"/>
    <property type="match status" value="1"/>
</dbReference>
<accession>A0A542Y1P4</accession>
<keyword evidence="3" id="KW-0378">Hydrolase</keyword>
<sequence length="434" mass="44368">MWLLQGAGGTKGVAGFGEQMTHGSAKAAGIPPMVRSTRLRRWVALASAVAVLVTGAVVGQPGAPAAVAADYPSWGDVLNARASESAKEAEITRLEALLVQLEANVKATQAVSEQKGELYFAAQQVYDEAALKAQKLQEQADEASIAADESMRQAGQIAARTQRAGGSDLTATLFFSDSSAGDLLTQLGMASKVSQQSSGIFTKAKQDQNNAQSLTDQANLAKAALEELALAAQQAMIEAQAAADAATAALEEQAANQARLKAQLASLVENRIAAEDEYVEGIRAMWGAGANLGAGEISATGWARPSGGHISSGFGWRVPPKRGASTLHAGVDLAPGCGAPIFAAHGGTVVYAGRNGGYGNYILVNNGDGTSTAYGHIVDGGILVHVGQGVGPGQNIARVGTTGTSTGCHLHFEVRQGGSPIDPVGFLRGQGVSI</sequence>
<protein>
    <submittedName>
        <fullName evidence="3">Murein DD-endopeptidase MepM/ murein hydrolase activator NlpD</fullName>
    </submittedName>
</protein>
<name>A0A542Y1P4_9MICO</name>
<dbReference type="PANTHER" id="PTHR21666">
    <property type="entry name" value="PEPTIDASE-RELATED"/>
    <property type="match status" value="1"/>
</dbReference>
<keyword evidence="1" id="KW-0175">Coiled coil</keyword>
<comment type="caution">
    <text evidence="3">The sequence shown here is derived from an EMBL/GenBank/DDBJ whole genome shotgun (WGS) entry which is preliminary data.</text>
</comment>
<dbReference type="PANTHER" id="PTHR21666:SF270">
    <property type="entry name" value="MUREIN HYDROLASE ACTIVATOR ENVC"/>
    <property type="match status" value="1"/>
</dbReference>
<dbReference type="InterPro" id="IPR016047">
    <property type="entry name" value="M23ase_b-sheet_dom"/>
</dbReference>
<feature type="coiled-coil region" evidence="1">
    <location>
        <begin position="211"/>
        <end position="277"/>
    </location>
</feature>
<organism evidence="3 4">
    <name type="scientific">Homoserinimonas aerilata</name>
    <dbReference type="NCBI Taxonomy" id="1162970"/>
    <lineage>
        <taxon>Bacteria</taxon>
        <taxon>Bacillati</taxon>
        <taxon>Actinomycetota</taxon>
        <taxon>Actinomycetes</taxon>
        <taxon>Micrococcales</taxon>
        <taxon>Microbacteriaceae</taxon>
        <taxon>Homoserinimonas</taxon>
    </lineage>
</organism>
<dbReference type="SUPFAM" id="SSF51261">
    <property type="entry name" value="Duplicated hybrid motif"/>
    <property type="match status" value="1"/>
</dbReference>
<dbReference type="OrthoDB" id="1099523at2"/>
<evidence type="ECO:0000313" key="4">
    <source>
        <dbReference type="Proteomes" id="UP000317998"/>
    </source>
</evidence>
<dbReference type="Gene3D" id="2.70.70.10">
    <property type="entry name" value="Glucose Permease (Domain IIA)"/>
    <property type="match status" value="1"/>
</dbReference>
<dbReference type="GO" id="GO:0004222">
    <property type="term" value="F:metalloendopeptidase activity"/>
    <property type="evidence" value="ECO:0007669"/>
    <property type="project" value="TreeGrafter"/>
</dbReference>
<dbReference type="RefSeq" id="WP_141881687.1">
    <property type="nucleotide sequence ID" value="NZ_VFOM01000004.1"/>
</dbReference>
<proteinExistence type="predicted"/>
<dbReference type="InterPro" id="IPR050570">
    <property type="entry name" value="Cell_wall_metabolism_enzyme"/>
</dbReference>
<dbReference type="AlphaFoldDB" id="A0A542Y1P4"/>
<evidence type="ECO:0000313" key="3">
    <source>
        <dbReference type="EMBL" id="TQL41997.1"/>
    </source>
</evidence>
<gene>
    <name evidence="3" type="ORF">FB562_2584</name>
</gene>
<keyword evidence="4" id="KW-1185">Reference proteome</keyword>
<evidence type="ECO:0000256" key="1">
    <source>
        <dbReference type="SAM" id="Coils"/>
    </source>
</evidence>
<reference evidence="3 4" key="1">
    <citation type="submission" date="2019-06" db="EMBL/GenBank/DDBJ databases">
        <title>Sequencing the genomes of 1000 actinobacteria strains.</title>
        <authorList>
            <person name="Klenk H.-P."/>
        </authorList>
    </citation>
    <scope>NUCLEOTIDE SEQUENCE [LARGE SCALE GENOMIC DNA]</scope>
    <source>
        <strain evidence="3 4">DSM 26477</strain>
    </source>
</reference>
<dbReference type="Proteomes" id="UP000317998">
    <property type="component" value="Unassembled WGS sequence"/>
</dbReference>
<feature type="domain" description="M23ase beta-sheet core" evidence="2">
    <location>
        <begin position="327"/>
        <end position="423"/>
    </location>
</feature>